<dbReference type="OrthoDB" id="597123at2"/>
<reference evidence="2 3" key="1">
    <citation type="submission" date="2015-06" db="EMBL/GenBank/DDBJ databases">
        <title>Prevotella sp. 109, sp. nov., a novel member of the family Prevotellaceae isolated from human faeces.</title>
        <authorList>
            <person name="Shkoporov A.N."/>
            <person name="Chaplin A.V."/>
            <person name="Kafarskaia L.I."/>
            <person name="Efimov B.A."/>
        </authorList>
    </citation>
    <scope>NUCLEOTIDE SEQUENCE [LARGE SCALE GENOMIC DNA]</scope>
    <source>
        <strain evidence="2 3">109</strain>
    </source>
</reference>
<name>A0A8E1QZN9_9BACT</name>
<feature type="coiled-coil region" evidence="1">
    <location>
        <begin position="82"/>
        <end position="179"/>
    </location>
</feature>
<dbReference type="Proteomes" id="UP000036951">
    <property type="component" value="Unassembled WGS sequence"/>
</dbReference>
<protein>
    <recommendedName>
        <fullName evidence="4">Lipoprotein</fullName>
    </recommendedName>
</protein>
<dbReference type="RefSeq" id="WP_021855143.1">
    <property type="nucleotide sequence ID" value="NZ_DAWBWQ010000034.1"/>
</dbReference>
<keyword evidence="3" id="KW-1185">Reference proteome</keyword>
<keyword evidence="1" id="KW-0175">Coiled coil</keyword>
<dbReference type="AlphaFoldDB" id="A0A8E1QZN9"/>
<accession>A0A8E1QZN9</accession>
<dbReference type="EMBL" id="LFQU01000001">
    <property type="protein sequence ID" value="KOO69708.1"/>
    <property type="molecule type" value="Genomic_DNA"/>
</dbReference>
<sequence length="282" mass="32709">MKKVLFFAACFMALVACNNEKTGSNLPQVSQTDSLQKIIEQKDNEINDMMGILNDIDEGFRLINEAENRVSVAKDGEGADKKQRIRENIQFIQQRLAQNRELIEKLRKQVSESSVKGEEMKRTIENLVKQLEDKDHQLKDLRAQLEAKDIHIEELDMTINSLNKDVSNLKGESEQKSQTISNQDKQLNTAWYVFGTKKELKEQQILVNGKVLQGNFNKSYFTKIDIRNFKELKLYSKSAKLLTMHPSSSYKLERDSKDQYVLRITNPQIFWSTSKYLVVQVR</sequence>
<proteinExistence type="predicted"/>
<evidence type="ECO:0000313" key="3">
    <source>
        <dbReference type="Proteomes" id="UP000036951"/>
    </source>
</evidence>
<evidence type="ECO:0000313" key="2">
    <source>
        <dbReference type="EMBL" id="KOO69708.1"/>
    </source>
</evidence>
<evidence type="ECO:0008006" key="4">
    <source>
        <dbReference type="Google" id="ProtNLM"/>
    </source>
</evidence>
<organism evidence="2 3">
    <name type="scientific">Xylanibacter rarus</name>
    <dbReference type="NCBI Taxonomy" id="1676614"/>
    <lineage>
        <taxon>Bacteria</taxon>
        <taxon>Pseudomonadati</taxon>
        <taxon>Bacteroidota</taxon>
        <taxon>Bacteroidia</taxon>
        <taxon>Bacteroidales</taxon>
        <taxon>Prevotellaceae</taxon>
        <taxon>Xylanibacter</taxon>
    </lineage>
</organism>
<gene>
    <name evidence="2" type="ORF">ACU52_00710</name>
</gene>
<comment type="caution">
    <text evidence="2">The sequence shown here is derived from an EMBL/GenBank/DDBJ whole genome shotgun (WGS) entry which is preliminary data.</text>
</comment>
<evidence type="ECO:0000256" key="1">
    <source>
        <dbReference type="SAM" id="Coils"/>
    </source>
</evidence>
<dbReference type="PROSITE" id="PS51257">
    <property type="entry name" value="PROKAR_LIPOPROTEIN"/>
    <property type="match status" value="1"/>
</dbReference>